<dbReference type="Pfam" id="PF01738">
    <property type="entry name" value="DLH"/>
    <property type="match status" value="1"/>
</dbReference>
<evidence type="ECO:0000259" key="2">
    <source>
        <dbReference type="Pfam" id="PF01738"/>
    </source>
</evidence>
<reference evidence="3 4" key="1">
    <citation type="journal article" date="2019" name="Emerg. Microbes Infect.">
        <title>Comprehensive subspecies identification of 175 nontuberculous mycobacteria species based on 7547 genomic profiles.</title>
        <authorList>
            <person name="Matsumoto Y."/>
            <person name="Kinjo T."/>
            <person name="Motooka D."/>
            <person name="Nabeya D."/>
            <person name="Jung N."/>
            <person name="Uechi K."/>
            <person name="Horii T."/>
            <person name="Iida T."/>
            <person name="Fujita J."/>
            <person name="Nakamura S."/>
        </authorList>
    </citation>
    <scope>NUCLEOTIDE SEQUENCE [LARGE SCALE GENOMIC DNA]</scope>
    <source>
        <strain evidence="3 4">JCM 6396</strain>
    </source>
</reference>
<keyword evidence="4" id="KW-1185">Reference proteome</keyword>
<proteinExistence type="inferred from homology"/>
<dbReference type="InterPro" id="IPR050261">
    <property type="entry name" value="FrsA_esterase"/>
</dbReference>
<sequence>MHQSSLRHSLDDRHFDTVLVRDDVRDDGAGTPPTVLVFHGMEGRSDAQLDIATRLARAGYQAVAVDLFGEDVSAGGIDATGAAMTAFLADREALARRLAAVYDALVSGPDVDAGRVAAVGFCFGGLCVLDLARAGHPLVAVASFHGLLTPPPHAPPRPVTAKVIVFHGWDDPFAPPDDVVALGREFSGRGIDWQLHAFGNTMHAFMAPFADDPARGVLFSESASRRAWASLERFLAESFGPDDAAH</sequence>
<dbReference type="InterPro" id="IPR029058">
    <property type="entry name" value="AB_hydrolase_fold"/>
</dbReference>
<gene>
    <name evidence="3" type="ORF">MDUV_05950</name>
</gene>
<organism evidence="3 4">
    <name type="scientific">Mycolicibacterium duvalii</name>
    <dbReference type="NCBI Taxonomy" id="39688"/>
    <lineage>
        <taxon>Bacteria</taxon>
        <taxon>Bacillati</taxon>
        <taxon>Actinomycetota</taxon>
        <taxon>Actinomycetes</taxon>
        <taxon>Mycobacteriales</taxon>
        <taxon>Mycobacteriaceae</taxon>
        <taxon>Mycolicibacterium</taxon>
    </lineage>
</organism>
<name>A0A7I7JV58_9MYCO</name>
<evidence type="ECO:0000313" key="4">
    <source>
        <dbReference type="Proteomes" id="UP000467006"/>
    </source>
</evidence>
<dbReference type="EMBL" id="AP022563">
    <property type="protein sequence ID" value="BBX15735.1"/>
    <property type="molecule type" value="Genomic_DNA"/>
</dbReference>
<evidence type="ECO:0000313" key="3">
    <source>
        <dbReference type="EMBL" id="BBX15735.1"/>
    </source>
</evidence>
<protein>
    <submittedName>
        <fullName evidence="3">Carboxymethylenebutenolidase</fullName>
    </submittedName>
</protein>
<dbReference type="AlphaFoldDB" id="A0A7I7JV58"/>
<dbReference type="PANTHER" id="PTHR22946">
    <property type="entry name" value="DIENELACTONE HYDROLASE DOMAIN-CONTAINING PROTEIN-RELATED"/>
    <property type="match status" value="1"/>
</dbReference>
<dbReference type="PANTHER" id="PTHR22946:SF0">
    <property type="entry name" value="DIENELACTONE HYDROLASE DOMAIN-CONTAINING PROTEIN"/>
    <property type="match status" value="1"/>
</dbReference>
<feature type="domain" description="Dienelactone hydrolase" evidence="2">
    <location>
        <begin position="31"/>
        <end position="237"/>
    </location>
</feature>
<dbReference type="Proteomes" id="UP000467006">
    <property type="component" value="Chromosome"/>
</dbReference>
<evidence type="ECO:0000256" key="1">
    <source>
        <dbReference type="ARBA" id="ARBA00008645"/>
    </source>
</evidence>
<comment type="similarity">
    <text evidence="1">Belongs to the AB hydrolase superfamily.</text>
</comment>
<accession>A0A7I7JV58</accession>
<dbReference type="InterPro" id="IPR002925">
    <property type="entry name" value="Dienelactn_hydro"/>
</dbReference>
<dbReference type="GO" id="GO:0016787">
    <property type="term" value="F:hydrolase activity"/>
    <property type="evidence" value="ECO:0007669"/>
    <property type="project" value="InterPro"/>
</dbReference>
<dbReference type="Gene3D" id="3.40.50.1820">
    <property type="entry name" value="alpha/beta hydrolase"/>
    <property type="match status" value="1"/>
</dbReference>
<dbReference type="KEGG" id="mdu:MDUV_05950"/>
<dbReference type="SUPFAM" id="SSF53474">
    <property type="entry name" value="alpha/beta-Hydrolases"/>
    <property type="match status" value="1"/>
</dbReference>